<name>A0ACB9SMF6_HOLOL</name>
<sequence>MLPKVNLICRTCLEMGKTYFNMFEHREREKLLSELLRECIPMKVEKSAGLPSHMCSNCTEKLCVIWDFKSMVMVSNLKLQMKRGITLALMPTPNTDKGHESGSEDSKNIISEYIIKEEISAENIDVASSSSVVEVNSANREMEMPIAEHNYNMREVVEHIDLSKTIIECDRNSSDEGDNFASTNDTSEKPQIDSVNNETIIISKESNVEIKKVKKVTTKKKNVRGKTNSKVSKAEAKKLTLFDNEFDDCDSVLKTEQKLTRKGKHKTTVFCKQCNRSMEWRYYNSVHVKYHKGDKPYKCDVCEKAFVLRFQLKIHQKLHEEEREFSCDICGKRFKQPSAVYNHRVIHSEERPHKCHVCNKGFKHSHALSKHIRIHTKEKLFICEICGKSCLDHSSFLSHKSRHDVVEKPCPCSICGKVFANSIRLKIHEKKTHSEVKPHVCTYCGKAFKESQTLKIHTLVHTVFIDVENINMPHVNKVCKARICTKIEEGWSMRSVADEFGIGWLSSRGLGVAHHIRNRLNSEEYINILNNVMIPTVTQSYPDRNFMFLQDNCPVHTSAATKEWFNTNNVACMDFPSYSGDLNVIENVWGLMARCINIQNLQVHNNEQLFHIVQTAWEEIPENYVINVIRSMPERINAVIEAEGALTKY</sequence>
<evidence type="ECO:0000313" key="2">
    <source>
        <dbReference type="Proteomes" id="UP001056778"/>
    </source>
</evidence>
<keyword evidence="2" id="KW-1185">Reference proteome</keyword>
<proteinExistence type="predicted"/>
<gene>
    <name evidence="1" type="ORF">MML48_9g00011091</name>
</gene>
<reference evidence="1" key="1">
    <citation type="submission" date="2022-04" db="EMBL/GenBank/DDBJ databases">
        <title>Chromosome-scale genome assembly of Holotrichia oblita Faldermann.</title>
        <authorList>
            <person name="Rongchong L."/>
        </authorList>
    </citation>
    <scope>NUCLEOTIDE SEQUENCE</scope>
    <source>
        <strain evidence="1">81SQS9</strain>
    </source>
</reference>
<evidence type="ECO:0000313" key="1">
    <source>
        <dbReference type="EMBL" id="KAI4455179.1"/>
    </source>
</evidence>
<organism evidence="1 2">
    <name type="scientific">Holotrichia oblita</name>
    <name type="common">Chafer beetle</name>
    <dbReference type="NCBI Taxonomy" id="644536"/>
    <lineage>
        <taxon>Eukaryota</taxon>
        <taxon>Metazoa</taxon>
        <taxon>Ecdysozoa</taxon>
        <taxon>Arthropoda</taxon>
        <taxon>Hexapoda</taxon>
        <taxon>Insecta</taxon>
        <taxon>Pterygota</taxon>
        <taxon>Neoptera</taxon>
        <taxon>Endopterygota</taxon>
        <taxon>Coleoptera</taxon>
        <taxon>Polyphaga</taxon>
        <taxon>Scarabaeiformia</taxon>
        <taxon>Scarabaeidae</taxon>
        <taxon>Melolonthinae</taxon>
        <taxon>Holotrichia</taxon>
    </lineage>
</organism>
<accession>A0ACB9SMF6</accession>
<comment type="caution">
    <text evidence="1">The sequence shown here is derived from an EMBL/GenBank/DDBJ whole genome shotgun (WGS) entry which is preliminary data.</text>
</comment>
<dbReference type="EMBL" id="CM043023">
    <property type="protein sequence ID" value="KAI4455179.1"/>
    <property type="molecule type" value="Genomic_DNA"/>
</dbReference>
<protein>
    <submittedName>
        <fullName evidence="1">Uncharacterized protein</fullName>
    </submittedName>
</protein>
<dbReference type="Proteomes" id="UP001056778">
    <property type="component" value="Chromosome 9"/>
</dbReference>